<organism evidence="1">
    <name type="scientific">Rhizophora mucronata</name>
    <name type="common">Asiatic mangrove</name>
    <dbReference type="NCBI Taxonomy" id="61149"/>
    <lineage>
        <taxon>Eukaryota</taxon>
        <taxon>Viridiplantae</taxon>
        <taxon>Streptophyta</taxon>
        <taxon>Embryophyta</taxon>
        <taxon>Tracheophyta</taxon>
        <taxon>Spermatophyta</taxon>
        <taxon>Magnoliopsida</taxon>
        <taxon>eudicotyledons</taxon>
        <taxon>Gunneridae</taxon>
        <taxon>Pentapetalae</taxon>
        <taxon>rosids</taxon>
        <taxon>fabids</taxon>
        <taxon>Malpighiales</taxon>
        <taxon>Rhizophoraceae</taxon>
        <taxon>Rhizophora</taxon>
    </lineage>
</organism>
<accession>A0A2P2IYR2</accession>
<protein>
    <submittedName>
        <fullName evidence="1">Uncharacterized protein MANES_04G008200</fullName>
    </submittedName>
</protein>
<evidence type="ECO:0000313" key="1">
    <source>
        <dbReference type="EMBL" id="MBW86327.1"/>
    </source>
</evidence>
<dbReference type="EMBL" id="GGEC01005844">
    <property type="protein sequence ID" value="MBW86327.1"/>
    <property type="molecule type" value="Transcribed_RNA"/>
</dbReference>
<dbReference type="AlphaFoldDB" id="A0A2P2IYR2"/>
<reference evidence="1" key="1">
    <citation type="submission" date="2018-02" db="EMBL/GenBank/DDBJ databases">
        <title>Rhizophora mucronata_Transcriptome.</title>
        <authorList>
            <person name="Meera S.P."/>
            <person name="Sreeshan A."/>
            <person name="Augustine A."/>
        </authorList>
    </citation>
    <scope>NUCLEOTIDE SEQUENCE</scope>
    <source>
        <tissue evidence="1">Leaf</tissue>
    </source>
</reference>
<proteinExistence type="predicted"/>
<name>A0A2P2IYR2_RHIMU</name>
<sequence>MVTRPGESLSSYFVFVCFPTNPSSSTICGNTSTVSSFLAALLVASVAPTGPCALAP</sequence>